<dbReference type="GO" id="GO:0008270">
    <property type="term" value="F:zinc ion binding"/>
    <property type="evidence" value="ECO:0007669"/>
    <property type="project" value="UniProtKB-KW"/>
</dbReference>
<dbReference type="AlphaFoldDB" id="A0A843UEL4"/>
<dbReference type="Pfam" id="PF13639">
    <property type="entry name" value="zf-RING_2"/>
    <property type="match status" value="1"/>
</dbReference>
<evidence type="ECO:0000256" key="3">
    <source>
        <dbReference type="ARBA" id="ARBA00022679"/>
    </source>
</evidence>
<name>A0A843UEL4_COLES</name>
<dbReference type="PROSITE" id="PS50089">
    <property type="entry name" value="ZF_RING_2"/>
    <property type="match status" value="1"/>
</dbReference>
<dbReference type="GO" id="GO:0005737">
    <property type="term" value="C:cytoplasm"/>
    <property type="evidence" value="ECO:0007669"/>
    <property type="project" value="TreeGrafter"/>
</dbReference>
<dbReference type="PANTHER" id="PTHR15710:SF202">
    <property type="entry name" value="RING-TYPE E3 UBIQUITIN TRANSFERASE"/>
    <property type="match status" value="1"/>
</dbReference>
<dbReference type="Pfam" id="PF14369">
    <property type="entry name" value="Zn_ribbon_19"/>
    <property type="match status" value="1"/>
</dbReference>
<dbReference type="PANTHER" id="PTHR15710">
    <property type="entry name" value="E3 UBIQUITIN-PROTEIN LIGASE PRAJA"/>
    <property type="match status" value="1"/>
</dbReference>
<keyword evidence="12" id="KW-1185">Reference proteome</keyword>
<evidence type="ECO:0000256" key="5">
    <source>
        <dbReference type="ARBA" id="ARBA00022771"/>
    </source>
</evidence>
<evidence type="ECO:0000259" key="10">
    <source>
        <dbReference type="PROSITE" id="PS50089"/>
    </source>
</evidence>
<comment type="caution">
    <text evidence="11">The sequence shown here is derived from an EMBL/GenBank/DDBJ whole genome shotgun (WGS) entry which is preliminary data.</text>
</comment>
<reference evidence="11" key="1">
    <citation type="submission" date="2017-07" db="EMBL/GenBank/DDBJ databases">
        <title>Taro Niue Genome Assembly and Annotation.</title>
        <authorList>
            <person name="Atibalentja N."/>
            <person name="Keating K."/>
            <person name="Fields C.J."/>
        </authorList>
    </citation>
    <scope>NUCLEOTIDE SEQUENCE</scope>
    <source>
        <strain evidence="11">Niue_2</strain>
        <tissue evidence="11">Leaf</tissue>
    </source>
</reference>
<evidence type="ECO:0000256" key="9">
    <source>
        <dbReference type="SAM" id="MobiDB-lite"/>
    </source>
</evidence>
<dbReference type="GO" id="GO:0016567">
    <property type="term" value="P:protein ubiquitination"/>
    <property type="evidence" value="ECO:0007669"/>
    <property type="project" value="TreeGrafter"/>
</dbReference>
<dbReference type="FunFam" id="3.30.40.10:FF:000022">
    <property type="entry name" value="E3 ubiquitin-protein ligase RING1-like"/>
    <property type="match status" value="1"/>
</dbReference>
<dbReference type="OrthoDB" id="8062037at2759"/>
<evidence type="ECO:0000256" key="8">
    <source>
        <dbReference type="PROSITE-ProRule" id="PRU00175"/>
    </source>
</evidence>
<proteinExistence type="predicted"/>
<evidence type="ECO:0000256" key="6">
    <source>
        <dbReference type="ARBA" id="ARBA00022786"/>
    </source>
</evidence>
<dbReference type="SMR" id="A0A843UEL4"/>
<feature type="region of interest" description="Disordered" evidence="9">
    <location>
        <begin position="280"/>
        <end position="324"/>
    </location>
</feature>
<keyword evidence="5 8" id="KW-0863">Zinc-finger</keyword>
<dbReference type="Gene3D" id="3.30.40.10">
    <property type="entry name" value="Zinc/RING finger domain, C3HC4 (zinc finger)"/>
    <property type="match status" value="1"/>
</dbReference>
<dbReference type="SUPFAM" id="SSF57850">
    <property type="entry name" value="RING/U-box"/>
    <property type="match status" value="1"/>
</dbReference>
<feature type="region of interest" description="Disordered" evidence="9">
    <location>
        <begin position="341"/>
        <end position="378"/>
    </location>
</feature>
<feature type="compositionally biased region" description="Gly residues" evidence="9">
    <location>
        <begin position="343"/>
        <end position="367"/>
    </location>
</feature>
<accession>A0A843UEL4</accession>
<comment type="catalytic activity">
    <reaction evidence="1">
        <text>S-ubiquitinyl-[E2 ubiquitin-conjugating enzyme]-L-cysteine + [acceptor protein]-L-lysine = [E2 ubiquitin-conjugating enzyme]-L-cysteine + N(6)-ubiquitinyl-[acceptor protein]-L-lysine.</text>
        <dbReference type="EC" id="2.3.2.27"/>
    </reaction>
</comment>
<dbReference type="SMART" id="SM00184">
    <property type="entry name" value="RING"/>
    <property type="match status" value="1"/>
</dbReference>
<dbReference type="InterPro" id="IPR013083">
    <property type="entry name" value="Znf_RING/FYVE/PHD"/>
</dbReference>
<dbReference type="EMBL" id="NMUH01000594">
    <property type="protein sequence ID" value="MQL81871.1"/>
    <property type="molecule type" value="Genomic_DNA"/>
</dbReference>
<sequence>MASSGHPGAGAASAVAVAAAAAQHYFCHQCNRTVSLTPSPTAELACPICDGGFLEEIEPPLPVPSPNPSAFFPFSDSFALPVPFPFVLSGSSYAGPHGGDGTTAVNVEDVLGAFAGPGLPRSGYIDDDFDALNTTFQFVQSRLQDLIAGGANVQFVIENYPSGGDFHFPRGAVSLGDYFMGPGLEQLIQQLAENDPNRYGTPPASKSAVEGLLEIKITQELLASDDAQCAVCKDSFEVGTEAKQMPCKHIYHKDCILPWLELHNSCPVCRYELPTDDPDYEQRMRGTPSPQAHRGAAAGSDSSRVDFRSESVAGEGNSPGAWAGERTMRISLPWSIRSLFGMGNAGGNGDSSSGAGDGNSGGRGGQNSGTETRQEDLD</sequence>
<dbReference type="Proteomes" id="UP000652761">
    <property type="component" value="Unassembled WGS sequence"/>
</dbReference>
<evidence type="ECO:0000256" key="7">
    <source>
        <dbReference type="ARBA" id="ARBA00022833"/>
    </source>
</evidence>
<dbReference type="InterPro" id="IPR001841">
    <property type="entry name" value="Znf_RING"/>
</dbReference>
<dbReference type="InterPro" id="IPR039525">
    <property type="entry name" value="RNF126-like_zinc-ribbon"/>
</dbReference>
<keyword evidence="3" id="KW-0808">Transferase</keyword>
<keyword evidence="7" id="KW-0862">Zinc</keyword>
<protein>
    <recommendedName>
        <fullName evidence="2">RING-type E3 ubiquitin transferase</fullName>
        <ecNumber evidence="2">2.3.2.27</ecNumber>
    </recommendedName>
</protein>
<dbReference type="CDD" id="cd16667">
    <property type="entry name" value="RING-H2_RNF126-like"/>
    <property type="match status" value="1"/>
</dbReference>
<evidence type="ECO:0000256" key="4">
    <source>
        <dbReference type="ARBA" id="ARBA00022723"/>
    </source>
</evidence>
<feature type="domain" description="RING-type" evidence="10">
    <location>
        <begin position="229"/>
        <end position="270"/>
    </location>
</feature>
<evidence type="ECO:0000256" key="1">
    <source>
        <dbReference type="ARBA" id="ARBA00000900"/>
    </source>
</evidence>
<evidence type="ECO:0000313" key="11">
    <source>
        <dbReference type="EMBL" id="MQL81871.1"/>
    </source>
</evidence>
<evidence type="ECO:0000313" key="12">
    <source>
        <dbReference type="Proteomes" id="UP000652761"/>
    </source>
</evidence>
<gene>
    <name evidence="11" type="ORF">Taro_014349</name>
</gene>
<dbReference type="EC" id="2.3.2.27" evidence="2"/>
<dbReference type="GO" id="GO:0061630">
    <property type="term" value="F:ubiquitin protein ligase activity"/>
    <property type="evidence" value="ECO:0007669"/>
    <property type="project" value="UniProtKB-EC"/>
</dbReference>
<organism evidence="11 12">
    <name type="scientific">Colocasia esculenta</name>
    <name type="common">Wild taro</name>
    <name type="synonym">Arum esculentum</name>
    <dbReference type="NCBI Taxonomy" id="4460"/>
    <lineage>
        <taxon>Eukaryota</taxon>
        <taxon>Viridiplantae</taxon>
        <taxon>Streptophyta</taxon>
        <taxon>Embryophyta</taxon>
        <taxon>Tracheophyta</taxon>
        <taxon>Spermatophyta</taxon>
        <taxon>Magnoliopsida</taxon>
        <taxon>Liliopsida</taxon>
        <taxon>Araceae</taxon>
        <taxon>Aroideae</taxon>
        <taxon>Colocasieae</taxon>
        <taxon>Colocasia</taxon>
    </lineage>
</organism>
<keyword evidence="4" id="KW-0479">Metal-binding</keyword>
<evidence type="ECO:0000256" key="2">
    <source>
        <dbReference type="ARBA" id="ARBA00012483"/>
    </source>
</evidence>
<keyword evidence="6" id="KW-0833">Ubl conjugation pathway</keyword>